<comment type="caution">
    <text evidence="13">The sequence shown here is derived from an EMBL/GenBank/DDBJ whole genome shotgun (WGS) entry which is preliminary data.</text>
</comment>
<feature type="transmembrane region" description="Helical" evidence="12">
    <location>
        <begin position="58"/>
        <end position="77"/>
    </location>
</feature>
<organism evidence="13 14">
    <name type="scientific">Micrococcus endophyticus</name>
    <dbReference type="NCBI Taxonomy" id="455343"/>
    <lineage>
        <taxon>Bacteria</taxon>
        <taxon>Bacillati</taxon>
        <taxon>Actinomycetota</taxon>
        <taxon>Actinomycetes</taxon>
        <taxon>Micrococcales</taxon>
        <taxon>Micrococcaceae</taxon>
        <taxon>Micrococcus</taxon>
    </lineage>
</organism>
<dbReference type="CDD" id="cd02022">
    <property type="entry name" value="DPCK"/>
    <property type="match status" value="1"/>
</dbReference>
<evidence type="ECO:0000313" key="14">
    <source>
        <dbReference type="Proteomes" id="UP000567246"/>
    </source>
</evidence>
<dbReference type="Pfam" id="PF01121">
    <property type="entry name" value="CoaE"/>
    <property type="match status" value="1"/>
</dbReference>
<keyword evidence="5 12" id="KW-0812">Transmembrane</keyword>
<dbReference type="PROSITE" id="PS51219">
    <property type="entry name" value="DPCK"/>
    <property type="match status" value="1"/>
</dbReference>
<comment type="subcellular location">
    <subcellularLocation>
        <location evidence="1">Cell membrane</location>
        <topology evidence="1">Multi-pass membrane protein</topology>
    </subcellularLocation>
    <subcellularLocation>
        <location evidence="10">Cytoplasm</location>
    </subcellularLocation>
</comment>
<dbReference type="UniPathway" id="UPA00241">
    <property type="reaction ID" value="UER00356"/>
</dbReference>
<dbReference type="InterPro" id="IPR000060">
    <property type="entry name" value="BCCT_transptr"/>
</dbReference>
<proteinExistence type="inferred from homology"/>
<dbReference type="InterPro" id="IPR001977">
    <property type="entry name" value="Depp_CoAkinase"/>
</dbReference>
<dbReference type="GO" id="GO:0005886">
    <property type="term" value="C:plasma membrane"/>
    <property type="evidence" value="ECO:0007669"/>
    <property type="project" value="UniProtKB-SubCell"/>
</dbReference>
<evidence type="ECO:0000256" key="8">
    <source>
        <dbReference type="ARBA" id="ARBA00022989"/>
    </source>
</evidence>
<accession>A0A7W9JJ57</accession>
<keyword evidence="10" id="KW-0173">Coenzyme A biosynthesis</keyword>
<feature type="transmembrane region" description="Helical" evidence="12">
    <location>
        <begin position="265"/>
        <end position="285"/>
    </location>
</feature>
<dbReference type="GO" id="GO:0004140">
    <property type="term" value="F:dephospho-CoA kinase activity"/>
    <property type="evidence" value="ECO:0007669"/>
    <property type="project" value="UniProtKB-UniRule"/>
</dbReference>
<name>A0A7W9JJ57_9MICC</name>
<comment type="catalytic activity">
    <reaction evidence="10">
        <text>3'-dephospho-CoA + ATP = ADP + CoA + H(+)</text>
        <dbReference type="Rhea" id="RHEA:18245"/>
        <dbReference type="ChEBI" id="CHEBI:15378"/>
        <dbReference type="ChEBI" id="CHEBI:30616"/>
        <dbReference type="ChEBI" id="CHEBI:57287"/>
        <dbReference type="ChEBI" id="CHEBI:57328"/>
        <dbReference type="ChEBI" id="CHEBI:456216"/>
        <dbReference type="EC" id="2.7.1.24"/>
    </reaction>
</comment>
<keyword evidence="6 10" id="KW-0547">Nucleotide-binding</keyword>
<dbReference type="RefSeq" id="WP_184171086.1">
    <property type="nucleotide sequence ID" value="NZ_BAABAG010000008.1"/>
</dbReference>
<dbReference type="Gene3D" id="3.40.50.300">
    <property type="entry name" value="P-loop containing nucleotide triphosphate hydrolases"/>
    <property type="match status" value="1"/>
</dbReference>
<feature type="transmembrane region" description="Helical" evidence="12">
    <location>
        <begin position="418"/>
        <end position="441"/>
    </location>
</feature>
<keyword evidence="7 10" id="KW-0067">ATP-binding</keyword>
<evidence type="ECO:0000256" key="11">
    <source>
        <dbReference type="NCBIfam" id="TIGR00152"/>
    </source>
</evidence>
<evidence type="ECO:0000256" key="10">
    <source>
        <dbReference type="HAMAP-Rule" id="MF_00376"/>
    </source>
</evidence>
<dbReference type="GO" id="GO:0022857">
    <property type="term" value="F:transmembrane transporter activity"/>
    <property type="evidence" value="ECO:0007669"/>
    <property type="project" value="InterPro"/>
</dbReference>
<keyword evidence="3" id="KW-0813">Transport</keyword>
<keyword evidence="10 13" id="KW-0418">Kinase</keyword>
<feature type="transmembrane region" description="Helical" evidence="12">
    <location>
        <begin position="491"/>
        <end position="513"/>
    </location>
</feature>
<protein>
    <recommendedName>
        <fullName evidence="10 11">Dephospho-CoA kinase</fullName>
        <ecNumber evidence="10 11">2.7.1.24</ecNumber>
    </recommendedName>
    <alternativeName>
        <fullName evidence="10">Dephosphocoenzyme A kinase</fullName>
    </alternativeName>
</protein>
<dbReference type="GO" id="GO:0015937">
    <property type="term" value="P:coenzyme A biosynthetic process"/>
    <property type="evidence" value="ECO:0007669"/>
    <property type="project" value="UniProtKB-UniRule"/>
</dbReference>
<keyword evidence="9 12" id="KW-0472">Membrane</keyword>
<feature type="transmembrane region" description="Helical" evidence="12">
    <location>
        <begin position="97"/>
        <end position="118"/>
    </location>
</feature>
<evidence type="ECO:0000256" key="2">
    <source>
        <dbReference type="ARBA" id="ARBA00005658"/>
    </source>
</evidence>
<feature type="transmembrane region" description="Helical" evidence="12">
    <location>
        <begin position="462"/>
        <end position="479"/>
    </location>
</feature>
<feature type="transmembrane region" description="Helical" evidence="12">
    <location>
        <begin position="326"/>
        <end position="343"/>
    </location>
</feature>
<dbReference type="NCBIfam" id="TIGR00842">
    <property type="entry name" value="bcct"/>
    <property type="match status" value="1"/>
</dbReference>
<evidence type="ECO:0000256" key="3">
    <source>
        <dbReference type="ARBA" id="ARBA00022448"/>
    </source>
</evidence>
<dbReference type="InterPro" id="IPR027417">
    <property type="entry name" value="P-loop_NTPase"/>
</dbReference>
<dbReference type="Proteomes" id="UP000567246">
    <property type="component" value="Unassembled WGS sequence"/>
</dbReference>
<dbReference type="SUPFAM" id="SSF52540">
    <property type="entry name" value="P-loop containing nucleoside triphosphate hydrolases"/>
    <property type="match status" value="1"/>
</dbReference>
<feature type="binding site" evidence="10">
    <location>
        <begin position="594"/>
        <end position="599"/>
    </location>
    <ligand>
        <name>ATP</name>
        <dbReference type="ChEBI" id="CHEBI:30616"/>
    </ligand>
</feature>
<feature type="transmembrane region" description="Helical" evidence="12">
    <location>
        <begin position="153"/>
        <end position="171"/>
    </location>
</feature>
<evidence type="ECO:0000256" key="5">
    <source>
        <dbReference type="ARBA" id="ARBA00022692"/>
    </source>
</evidence>
<evidence type="ECO:0000256" key="4">
    <source>
        <dbReference type="ARBA" id="ARBA00022475"/>
    </source>
</evidence>
<gene>
    <name evidence="10" type="primary">coaE</name>
    <name evidence="13" type="ORF">HDA33_000766</name>
</gene>
<dbReference type="NCBIfam" id="TIGR00152">
    <property type="entry name" value="dephospho-CoA kinase"/>
    <property type="match status" value="1"/>
</dbReference>
<dbReference type="EMBL" id="JACHMW010000001">
    <property type="protein sequence ID" value="MBB5848202.1"/>
    <property type="molecule type" value="Genomic_DNA"/>
</dbReference>
<feature type="transmembrane region" description="Helical" evidence="12">
    <location>
        <begin position="355"/>
        <end position="376"/>
    </location>
</feature>
<dbReference type="HAMAP" id="MF_00376">
    <property type="entry name" value="Dephospho_CoA_kinase"/>
    <property type="match status" value="1"/>
</dbReference>
<feature type="transmembrane region" description="Helical" evidence="12">
    <location>
        <begin position="201"/>
        <end position="222"/>
    </location>
</feature>
<evidence type="ECO:0000313" key="13">
    <source>
        <dbReference type="EMBL" id="MBB5848202.1"/>
    </source>
</evidence>
<feature type="transmembrane region" description="Helical" evidence="12">
    <location>
        <begin position="20"/>
        <end position="38"/>
    </location>
</feature>
<evidence type="ECO:0000256" key="1">
    <source>
        <dbReference type="ARBA" id="ARBA00004651"/>
    </source>
</evidence>
<evidence type="ECO:0000256" key="9">
    <source>
        <dbReference type="ARBA" id="ARBA00023136"/>
    </source>
</evidence>
<evidence type="ECO:0000256" key="12">
    <source>
        <dbReference type="SAM" id="Phobius"/>
    </source>
</evidence>
<sequence length="794" mass="85603">MNSLLTRLHDRLGLRTSPAVFFSAAAVIILFTVAMGLFPGPVQAVFGAAAHWLRYDVGWFYTLAATLLLAVCLILAVSRYGRVRLGDDDASPEYSGLAWFGMMFAAGVGAVLMFWGIAEPMTHYALPPLEGTEPYSDQAAVQALNIANFHFGLHMWAILVVPGLCFGYFTYKRNLPPRVSSAFQPLLGDRIHGPIGKTIDVIAIVSTVFGMGVSTGLGALQINAGVNYVVGVPVAGWVQALILAVITAVAVASALAGLDKGVKRLSYLNIVLAVALMLWVLMWAASSMDVVRGVIESFGRYLGALPLLTTFNDTLGGGTWSGDWTVFYWAWTVSWAPFVGMFVARISRGRTIREFVFASLGLPTAFVIVWMGVYGYSAIFADRAAAPEAGTGGPLAQTIAVEGNVQVALFRFLQEMPLYLPIAVLALIVIVIFFVTSIDSGALVMDAMANGHEDLAPRRQRVFWGVSVGAVCTAIIVTAGDDGLNALQEVIIVIGFPVMVLTVLQALLLLQALREDAGAARPLRTRQWKRVLPPEEYHRRAREDATVREEYAIRPEFEVGTEPEYETHTPNTWHAQQSAARRAAVSVGLTGGVASGKSAVAAEFERLGAVVVDYDDLMREILVPGHPAVDELRDVFTAEVVADDGTVDWLALDALTAESPAARTRLHEVVAPVVRAEADRRATDAGESSVLVVDLALLVDAADVRDFDQVLEVLAPAEVRVARLMDERGLDREQAWAEVDADEQRRPALGGTHTVLANEGDRAELERSVRDWWDEVVEPARASAAGAPDPASAG</sequence>
<dbReference type="AlphaFoldDB" id="A0A7W9JJ57"/>
<feature type="transmembrane region" description="Helical" evidence="12">
    <location>
        <begin position="234"/>
        <end position="258"/>
    </location>
</feature>
<evidence type="ECO:0000256" key="6">
    <source>
        <dbReference type="ARBA" id="ARBA00022741"/>
    </source>
</evidence>
<dbReference type="GO" id="GO:0005737">
    <property type="term" value="C:cytoplasm"/>
    <property type="evidence" value="ECO:0007669"/>
    <property type="project" value="UniProtKB-SubCell"/>
</dbReference>
<dbReference type="PANTHER" id="PTHR30047:SF7">
    <property type="entry name" value="HIGH-AFFINITY CHOLINE TRANSPORT PROTEIN"/>
    <property type="match status" value="1"/>
</dbReference>
<comment type="similarity">
    <text evidence="2">Belongs to the BCCT transporter (TC 2.A.15) family.</text>
</comment>
<keyword evidence="14" id="KW-1185">Reference proteome</keyword>
<dbReference type="EC" id="2.7.1.24" evidence="10 11"/>
<keyword evidence="10" id="KW-0808">Transferase</keyword>
<dbReference type="Pfam" id="PF02028">
    <property type="entry name" value="BCCT"/>
    <property type="match status" value="1"/>
</dbReference>
<keyword evidence="8 12" id="KW-1133">Transmembrane helix</keyword>
<comment type="function">
    <text evidence="10">Catalyzes the phosphorylation of the 3'-hydroxyl group of dephosphocoenzyme A to form coenzyme A.</text>
</comment>
<keyword evidence="10" id="KW-0963">Cytoplasm</keyword>
<evidence type="ECO:0000256" key="7">
    <source>
        <dbReference type="ARBA" id="ARBA00022840"/>
    </source>
</evidence>
<comment type="pathway">
    <text evidence="10">Cofactor biosynthesis; coenzyme A biosynthesis; CoA from (R)-pantothenate: step 5/5.</text>
</comment>
<dbReference type="GO" id="GO:0005524">
    <property type="term" value="F:ATP binding"/>
    <property type="evidence" value="ECO:0007669"/>
    <property type="project" value="UniProtKB-UniRule"/>
</dbReference>
<comment type="similarity">
    <text evidence="10">Belongs to the CoaE family.</text>
</comment>
<dbReference type="PANTHER" id="PTHR30047">
    <property type="entry name" value="HIGH-AFFINITY CHOLINE TRANSPORT PROTEIN-RELATED"/>
    <property type="match status" value="1"/>
</dbReference>
<reference evidence="13 14" key="1">
    <citation type="submission" date="2020-08" db="EMBL/GenBank/DDBJ databases">
        <title>Sequencing the genomes of 1000 actinobacteria strains.</title>
        <authorList>
            <person name="Klenk H.-P."/>
        </authorList>
    </citation>
    <scope>NUCLEOTIDE SEQUENCE [LARGE SCALE GENOMIC DNA]</scope>
    <source>
        <strain evidence="13 14">DSM 17945</strain>
    </source>
</reference>
<keyword evidence="4" id="KW-1003">Cell membrane</keyword>